<feature type="domain" description="DUF5916" evidence="2">
    <location>
        <begin position="367"/>
        <end position="754"/>
    </location>
</feature>
<dbReference type="Gene3D" id="2.60.40.1190">
    <property type="match status" value="1"/>
</dbReference>
<feature type="domain" description="DUF5916" evidence="2">
    <location>
        <begin position="220"/>
        <end position="316"/>
    </location>
</feature>
<keyword evidence="4" id="KW-1185">Reference proteome</keyword>
<dbReference type="RefSeq" id="WP_230527721.1">
    <property type="nucleotide sequence ID" value="NZ_JAJGAK010000003.1"/>
</dbReference>
<organism evidence="3 4">
    <name type="scientific">Noviluteimonas lactosilytica</name>
    <dbReference type="NCBI Taxonomy" id="2888523"/>
    <lineage>
        <taxon>Bacteria</taxon>
        <taxon>Pseudomonadati</taxon>
        <taxon>Pseudomonadota</taxon>
        <taxon>Gammaproteobacteria</taxon>
        <taxon>Lysobacterales</taxon>
        <taxon>Lysobacteraceae</taxon>
        <taxon>Noviluteimonas</taxon>
    </lineage>
</organism>
<dbReference type="InterPro" id="IPR045670">
    <property type="entry name" value="DUF5916"/>
</dbReference>
<evidence type="ECO:0000313" key="4">
    <source>
        <dbReference type="Proteomes" id="UP001165293"/>
    </source>
</evidence>
<feature type="signal peptide" evidence="1">
    <location>
        <begin position="1"/>
        <end position="20"/>
    </location>
</feature>
<accession>A0ABS8JK09</accession>
<reference evidence="3" key="1">
    <citation type="submission" date="2021-10" db="EMBL/GenBank/DDBJ databases">
        <authorList>
            <person name="Lyu M."/>
            <person name="Wang X."/>
            <person name="Meng X."/>
            <person name="Xu K."/>
        </authorList>
    </citation>
    <scope>NUCLEOTIDE SEQUENCE</scope>
    <source>
        <strain evidence="3">A6</strain>
    </source>
</reference>
<evidence type="ECO:0000259" key="2">
    <source>
        <dbReference type="Pfam" id="PF19313"/>
    </source>
</evidence>
<dbReference type="Proteomes" id="UP001165293">
    <property type="component" value="Unassembled WGS sequence"/>
</dbReference>
<gene>
    <name evidence="3" type="ORF">LK996_12690</name>
</gene>
<protein>
    <submittedName>
        <fullName evidence="3">DUF5916 domain-containing protein</fullName>
    </submittedName>
</protein>
<feature type="chain" id="PRO_5046545232" evidence="1">
    <location>
        <begin position="21"/>
        <end position="758"/>
    </location>
</feature>
<evidence type="ECO:0000256" key="1">
    <source>
        <dbReference type="SAM" id="SignalP"/>
    </source>
</evidence>
<dbReference type="Pfam" id="PF19313">
    <property type="entry name" value="DUF5916"/>
    <property type="match status" value="2"/>
</dbReference>
<sequence length="758" mass="85732">MSIATLSFAILLALSGQARAEITVDGKIDPAEWQGAQHVTDFRITQPLTGAPASQPTEAWILATPEGLAIAFKNVQPANVERTRQVIRRDEQAQVDRNNLMIDFGDGNTGYNFMVTSTDGINDAVITNENRFSTDWDGNWKHAASEDAEAWYVEMLIPWYIAPMAKGRDGKRTFRIYLDRVIGSTGERSAWPQASFERPRFLSDFTPIEVPVYNQSLVAITPYVSGLYDNVNGNGSFDTGADILWKPNGQFQLTATINPDFGQVESDDIVVNFSANETFFSDKRPFFTENQGPFEFTTPSDFSQLVYTRRVGGPADDNSGPGDITAAIKANGSFGKTKYGVLLADEADDVGRTFTAFRLSHDYEKQSVGMMLTEVDRPFFDRTARVFGVDQNWRPNEKLSIQNRLIFSDIDEGADANDPIGNNLSDSKTGDGFTTIIDYEMDHGWRQQLLGMHFSGDLEINDFGFLSRPNLNYGHYQVMKRITDLPKDSKYSSKDWRARISATYNDSGLNLSEQFRLSRQDQLKNGGSAYAQINVNTFGYDDRVLRGNGFVKIPSNFNAFIERSRPRKGDWEFYGNFGVSNYGVGDDSENGDRKLGWNTQFQPTYYINDSFSLYTILYAERTPQWTLWEGGNLLGTFDEHAQQLDFGVNWNIGNQHEIRVKMQALGLDATLRQAWRVQDDGTPLPSDDAIDDFSLSNLGFQVRYRWEYKPLSYLYVVYGRGGDLFNEFSEGSRDALRDSFDIRDSEQLVVKFTYRFEL</sequence>
<dbReference type="SUPFAM" id="SSF49344">
    <property type="entry name" value="CBD9-like"/>
    <property type="match status" value="1"/>
</dbReference>
<proteinExistence type="predicted"/>
<dbReference type="EMBL" id="JAJGAK010000003">
    <property type="protein sequence ID" value="MCC8363929.1"/>
    <property type="molecule type" value="Genomic_DNA"/>
</dbReference>
<comment type="caution">
    <text evidence="3">The sequence shown here is derived from an EMBL/GenBank/DDBJ whole genome shotgun (WGS) entry which is preliminary data.</text>
</comment>
<keyword evidence="1" id="KW-0732">Signal</keyword>
<name>A0ABS8JK09_9GAMM</name>
<evidence type="ECO:0000313" key="3">
    <source>
        <dbReference type="EMBL" id="MCC8363929.1"/>
    </source>
</evidence>